<dbReference type="InterPro" id="IPR008920">
    <property type="entry name" value="TF_FadR/GntR_C"/>
</dbReference>
<gene>
    <name evidence="5" type="ORF">HUK82_14645</name>
</gene>
<dbReference type="Pfam" id="PF07729">
    <property type="entry name" value="FCD"/>
    <property type="match status" value="1"/>
</dbReference>
<evidence type="ECO:0000256" key="1">
    <source>
        <dbReference type="ARBA" id="ARBA00023015"/>
    </source>
</evidence>
<dbReference type="RefSeq" id="WP_176614656.1">
    <property type="nucleotide sequence ID" value="NZ_JABXXR010000185.1"/>
</dbReference>
<dbReference type="Gene3D" id="1.10.10.10">
    <property type="entry name" value="Winged helix-like DNA-binding domain superfamily/Winged helix DNA-binding domain"/>
    <property type="match status" value="1"/>
</dbReference>
<evidence type="ECO:0000259" key="4">
    <source>
        <dbReference type="PROSITE" id="PS50949"/>
    </source>
</evidence>
<keyword evidence="1" id="KW-0805">Transcription regulation</keyword>
<dbReference type="SMART" id="SM00895">
    <property type="entry name" value="FCD"/>
    <property type="match status" value="1"/>
</dbReference>
<evidence type="ECO:0000256" key="3">
    <source>
        <dbReference type="ARBA" id="ARBA00023163"/>
    </source>
</evidence>
<dbReference type="EMBL" id="JABXXR010000185">
    <property type="protein sequence ID" value="NVN41788.1"/>
    <property type="molecule type" value="Genomic_DNA"/>
</dbReference>
<evidence type="ECO:0000313" key="6">
    <source>
        <dbReference type="Proteomes" id="UP000585665"/>
    </source>
</evidence>
<dbReference type="InterPro" id="IPR036388">
    <property type="entry name" value="WH-like_DNA-bd_sf"/>
</dbReference>
<dbReference type="Pfam" id="PF00392">
    <property type="entry name" value="GntR"/>
    <property type="match status" value="1"/>
</dbReference>
<dbReference type="Gene3D" id="1.20.120.530">
    <property type="entry name" value="GntR ligand-binding domain-like"/>
    <property type="match status" value="1"/>
</dbReference>
<dbReference type="PROSITE" id="PS50949">
    <property type="entry name" value="HTH_GNTR"/>
    <property type="match status" value="1"/>
</dbReference>
<dbReference type="GO" id="GO:0003700">
    <property type="term" value="F:DNA-binding transcription factor activity"/>
    <property type="evidence" value="ECO:0007669"/>
    <property type="project" value="InterPro"/>
</dbReference>
<dbReference type="PANTHER" id="PTHR43537">
    <property type="entry name" value="TRANSCRIPTIONAL REGULATOR, GNTR FAMILY"/>
    <property type="match status" value="1"/>
</dbReference>
<dbReference type="InterPro" id="IPR011711">
    <property type="entry name" value="GntR_C"/>
</dbReference>
<protein>
    <submittedName>
        <fullName evidence="5">GntR family transcriptional regulator</fullName>
    </submittedName>
</protein>
<organism evidence="5 6">
    <name type="scientific">Ameyamaea chiangmaiensis</name>
    <dbReference type="NCBI Taxonomy" id="442969"/>
    <lineage>
        <taxon>Bacteria</taxon>
        <taxon>Pseudomonadati</taxon>
        <taxon>Pseudomonadota</taxon>
        <taxon>Alphaproteobacteria</taxon>
        <taxon>Acetobacterales</taxon>
        <taxon>Acetobacteraceae</taxon>
        <taxon>Ameyamaea</taxon>
    </lineage>
</organism>
<dbReference type="InterPro" id="IPR000524">
    <property type="entry name" value="Tscrpt_reg_HTH_GntR"/>
</dbReference>
<reference evidence="5 6" key="1">
    <citation type="submission" date="2020-06" db="EMBL/GenBank/DDBJ databases">
        <title>Description of novel acetic acid bacteria.</title>
        <authorList>
            <person name="Sombolestani A."/>
        </authorList>
    </citation>
    <scope>NUCLEOTIDE SEQUENCE [LARGE SCALE GENOMIC DNA]</scope>
    <source>
        <strain evidence="5 6">LMG 27010</strain>
    </source>
</reference>
<accession>A0A850PCS9</accession>
<keyword evidence="6" id="KW-1185">Reference proteome</keyword>
<dbReference type="GO" id="GO:0003677">
    <property type="term" value="F:DNA binding"/>
    <property type="evidence" value="ECO:0007669"/>
    <property type="project" value="UniProtKB-KW"/>
</dbReference>
<keyword evidence="2" id="KW-0238">DNA-binding</keyword>
<proteinExistence type="predicted"/>
<dbReference type="SUPFAM" id="SSF48008">
    <property type="entry name" value="GntR ligand-binding domain-like"/>
    <property type="match status" value="1"/>
</dbReference>
<dbReference type="Proteomes" id="UP000585665">
    <property type="component" value="Unassembled WGS sequence"/>
</dbReference>
<name>A0A850PCS9_9PROT</name>
<evidence type="ECO:0000313" key="5">
    <source>
        <dbReference type="EMBL" id="NVN41788.1"/>
    </source>
</evidence>
<feature type="domain" description="HTH gntR-type" evidence="4">
    <location>
        <begin position="3"/>
        <end position="70"/>
    </location>
</feature>
<dbReference type="PANTHER" id="PTHR43537:SF45">
    <property type="entry name" value="GNTR FAMILY REGULATORY PROTEIN"/>
    <property type="match status" value="1"/>
</dbReference>
<evidence type="ECO:0000256" key="2">
    <source>
        <dbReference type="ARBA" id="ARBA00023125"/>
    </source>
</evidence>
<dbReference type="AlphaFoldDB" id="A0A850PCS9"/>
<sequence length="225" mass="24085">MPSSSVEHAYDVLRRMTVGFEFRPGEHLNEVALARMLGMSRAPVREAMNRLTGEGLVLNRPGLGFFCRGLRASEIGDLYTVRADLESGALAALLPRLDEAPVRAVLTALRATWAQLPRADVAGGGSDHVADQDEAFHTALAALAGNGERDRMLAVVNARIRFVRRADLASVARTAETIADHIAILDALLGATPERAPDLLRAHLDAGARTIEAAVRDGLLRPNAG</sequence>
<comment type="caution">
    <text evidence="5">The sequence shown here is derived from an EMBL/GenBank/DDBJ whole genome shotgun (WGS) entry which is preliminary data.</text>
</comment>
<dbReference type="CDD" id="cd07377">
    <property type="entry name" value="WHTH_GntR"/>
    <property type="match status" value="1"/>
</dbReference>
<dbReference type="InterPro" id="IPR036390">
    <property type="entry name" value="WH_DNA-bd_sf"/>
</dbReference>
<keyword evidence="3" id="KW-0804">Transcription</keyword>
<dbReference type="SUPFAM" id="SSF46785">
    <property type="entry name" value="Winged helix' DNA-binding domain"/>
    <property type="match status" value="1"/>
</dbReference>
<dbReference type="SMART" id="SM00345">
    <property type="entry name" value="HTH_GNTR"/>
    <property type="match status" value="1"/>
</dbReference>